<dbReference type="PANTHER" id="PTHR10963">
    <property type="entry name" value="GLYCOSYL HYDROLASE-RELATED"/>
    <property type="match status" value="1"/>
</dbReference>
<comment type="caution">
    <text evidence="3">The sequence shown here is derived from an EMBL/GenBank/DDBJ whole genome shotgun (WGS) entry which is preliminary data.</text>
</comment>
<dbReference type="InterPro" id="IPR000757">
    <property type="entry name" value="Beta-glucanase-like"/>
</dbReference>
<proteinExistence type="predicted"/>
<dbReference type="GO" id="GO:0009277">
    <property type="term" value="C:fungal-type cell wall"/>
    <property type="evidence" value="ECO:0007669"/>
    <property type="project" value="TreeGrafter"/>
</dbReference>
<dbReference type="GO" id="GO:0004553">
    <property type="term" value="F:hydrolase activity, hydrolyzing O-glycosyl compounds"/>
    <property type="evidence" value="ECO:0007669"/>
    <property type="project" value="InterPro"/>
</dbReference>
<reference evidence="3 4" key="1">
    <citation type="submission" date="2020-01" db="EMBL/GenBank/DDBJ databases">
        <authorList>
            <person name="Palmer J.M."/>
        </authorList>
    </citation>
    <scope>NUCLEOTIDE SEQUENCE [LARGE SCALE GENOMIC DNA]</scope>
    <source>
        <strain evidence="3 4">TWF970</strain>
    </source>
</reference>
<dbReference type="Proteomes" id="UP000474640">
    <property type="component" value="Unassembled WGS sequence"/>
</dbReference>
<feature type="compositionally biased region" description="Low complexity" evidence="1">
    <location>
        <begin position="401"/>
        <end position="410"/>
    </location>
</feature>
<protein>
    <recommendedName>
        <fullName evidence="2">GH16 domain-containing protein</fullName>
    </recommendedName>
</protein>
<dbReference type="CDD" id="cd02183">
    <property type="entry name" value="GH16_fungal_CRH1_transglycosylase"/>
    <property type="match status" value="1"/>
</dbReference>
<feature type="compositionally biased region" description="Polar residues" evidence="1">
    <location>
        <begin position="434"/>
        <end position="461"/>
    </location>
</feature>
<feature type="region of interest" description="Disordered" evidence="1">
    <location>
        <begin position="338"/>
        <end position="461"/>
    </location>
</feature>
<feature type="domain" description="GH16" evidence="2">
    <location>
        <begin position="90"/>
        <end position="312"/>
    </location>
</feature>
<dbReference type="EMBL" id="JAABOJ010000025">
    <property type="protein sequence ID" value="KAF3278173.1"/>
    <property type="molecule type" value="Genomic_DNA"/>
</dbReference>
<dbReference type="GO" id="GO:0005975">
    <property type="term" value="P:carbohydrate metabolic process"/>
    <property type="evidence" value="ECO:0007669"/>
    <property type="project" value="InterPro"/>
</dbReference>
<dbReference type="PANTHER" id="PTHR10963:SF68">
    <property type="entry name" value="GLYCOSIDASE CRH1-RELATED"/>
    <property type="match status" value="1"/>
</dbReference>
<dbReference type="AlphaFoldDB" id="A0A7C8RD00"/>
<dbReference type="PROSITE" id="PS51762">
    <property type="entry name" value="GH16_2"/>
    <property type="match status" value="1"/>
</dbReference>
<organism evidence="3 4">
    <name type="scientific">Orbilia oligospora</name>
    <name type="common">Nematode-trapping fungus</name>
    <name type="synonym">Arthrobotrys oligospora</name>
    <dbReference type="NCBI Taxonomy" id="2813651"/>
    <lineage>
        <taxon>Eukaryota</taxon>
        <taxon>Fungi</taxon>
        <taxon>Dikarya</taxon>
        <taxon>Ascomycota</taxon>
        <taxon>Pezizomycotina</taxon>
        <taxon>Orbiliomycetes</taxon>
        <taxon>Orbiliales</taxon>
        <taxon>Orbiliaceae</taxon>
        <taxon>Orbilia</taxon>
    </lineage>
</organism>
<evidence type="ECO:0000259" key="2">
    <source>
        <dbReference type="PROSITE" id="PS51762"/>
    </source>
</evidence>
<gene>
    <name evidence="3" type="ORF">TWF970_004629</name>
</gene>
<accession>A0A7C8RD00</accession>
<dbReference type="SUPFAM" id="SSF49899">
    <property type="entry name" value="Concanavalin A-like lectins/glucanases"/>
    <property type="match status" value="1"/>
</dbReference>
<evidence type="ECO:0000256" key="1">
    <source>
        <dbReference type="SAM" id="MobiDB-lite"/>
    </source>
</evidence>
<dbReference type="Pfam" id="PF00722">
    <property type="entry name" value="Glyco_hydro_16"/>
    <property type="match status" value="1"/>
</dbReference>
<dbReference type="InterPro" id="IPR013320">
    <property type="entry name" value="ConA-like_dom_sf"/>
</dbReference>
<sequence>MCTVLYMSTIDIQYIERLLHCIEQMDVKSIVTISKKLVQIAKDTKYDGVGMHRSFSTFINHSNHSTTLQTIMKLTSAFLVASAALPAALAQTWTACNPLEKQCPCNPALGSTYSFDFTKGEGSELFPVADHFPVRYEKDGLHLPVRKKGDAPTIAGLKYIFGGRLDCVLKIAPGKGIVSSLVFQSADLDEIDYEWIGSKPLEAQSNYFGKGNTKTYNRGAIHPVTDSANIFHTYSIEWTKEKITWYINNEVVRTLTPAISADLYASNNYYPQTPMEIKIGAWAAGDPSNADGVIEWSDGPIDYSQAPFDMVIQSLTVTDYSKGATEYCYGDKSGSWDSIQISTDPSKGKTPIKETTSAKPTKTAEPEEKTTSAAPKTTLATSSKADKETTTSEKEEKETTTSKPPKNTSTGEIAPAITQGLPDSIGGMDGPQNKGVSSTGTVDAQAAQTGAPTDNVPSSASSIKNAGLSLVVAAVFAALVL</sequence>
<dbReference type="GO" id="GO:0031505">
    <property type="term" value="P:fungal-type cell wall organization"/>
    <property type="evidence" value="ECO:0007669"/>
    <property type="project" value="TreeGrafter"/>
</dbReference>
<feature type="compositionally biased region" description="Basic and acidic residues" evidence="1">
    <location>
        <begin position="384"/>
        <end position="400"/>
    </location>
</feature>
<dbReference type="InterPro" id="IPR050546">
    <property type="entry name" value="Glycosyl_Hydrlase_16"/>
</dbReference>
<dbReference type="GO" id="GO:0016757">
    <property type="term" value="F:glycosyltransferase activity"/>
    <property type="evidence" value="ECO:0007669"/>
    <property type="project" value="TreeGrafter"/>
</dbReference>
<dbReference type="OrthoDB" id="4781at2759"/>
<name>A0A7C8RD00_ORBOL</name>
<evidence type="ECO:0000313" key="4">
    <source>
        <dbReference type="Proteomes" id="UP000474640"/>
    </source>
</evidence>
<dbReference type="Gene3D" id="2.60.120.200">
    <property type="match status" value="1"/>
</dbReference>
<evidence type="ECO:0000313" key="3">
    <source>
        <dbReference type="EMBL" id="KAF3278173.1"/>
    </source>
</evidence>